<keyword evidence="2" id="KW-0812">Transmembrane</keyword>
<dbReference type="Proteomes" id="UP000004947">
    <property type="component" value="Unassembled WGS sequence"/>
</dbReference>
<dbReference type="GO" id="GO:0015628">
    <property type="term" value="P:protein secretion by the type II secretion system"/>
    <property type="evidence" value="ECO:0007669"/>
    <property type="project" value="InterPro"/>
</dbReference>
<dbReference type="PRINTS" id="PR00813">
    <property type="entry name" value="BCTERIALGSPG"/>
</dbReference>
<evidence type="ECO:0000259" key="3">
    <source>
        <dbReference type="Pfam" id="PF07596"/>
    </source>
</evidence>
<reference evidence="4 5" key="1">
    <citation type="journal article" date="2010" name="J. Bacteriol.">
        <title>Genome sequence of Lentisphaera araneosa HTCC2155T, the type species of the order Lentisphaerales in the phylum Lentisphaerae.</title>
        <authorList>
            <person name="Thrash J.C."/>
            <person name="Cho J.C."/>
            <person name="Vergin K.L."/>
            <person name="Morris R.M."/>
            <person name="Giovannoni S.J."/>
        </authorList>
    </citation>
    <scope>NUCLEOTIDE SEQUENCE [LARGE SCALE GENOMIC DNA]</scope>
    <source>
        <strain evidence="4 5">HTCC2155</strain>
    </source>
</reference>
<dbReference type="InterPro" id="IPR045584">
    <property type="entry name" value="Pilin-like"/>
</dbReference>
<dbReference type="InterPro" id="IPR012902">
    <property type="entry name" value="N_methyl_site"/>
</dbReference>
<dbReference type="SUPFAM" id="SSF54523">
    <property type="entry name" value="Pili subunits"/>
    <property type="match status" value="1"/>
</dbReference>
<dbReference type="NCBIfam" id="TIGR02532">
    <property type="entry name" value="IV_pilin_GFxxxE"/>
    <property type="match status" value="1"/>
</dbReference>
<name>A6DN55_9BACT</name>
<dbReference type="InterPro" id="IPR011453">
    <property type="entry name" value="DUF1559"/>
</dbReference>
<gene>
    <name evidence="4" type="ORF">LNTAR_06144</name>
</gene>
<feature type="transmembrane region" description="Helical" evidence="2">
    <location>
        <begin position="16"/>
        <end position="37"/>
    </location>
</feature>
<sequence>MNNAVLNKASRQSFTLIELLVVVAIIGVLASLLLPVLSKARESARRATCINNQMQISHSLLMYADDNASHYPAMTNDGSSSVRGWSWDDQLSSYDGRQLSEPDMDAFGYAAGHAQQSAGKVYRCSADKRGETTNNGGNEMAVRSYSLTRGKLSSDDADTGAGLVYRGITSDPWSGDSTEMESLQVSQITDPDDSIALMENQIQENTLGHYSYAVATAWTILNQQSNTDFWAHGLWKMNFLYADGHVEYRTYTSTYEGSGFDPWSQSNTRNTQWDSRK</sequence>
<dbReference type="Pfam" id="PF07596">
    <property type="entry name" value="SBP_bac_10"/>
    <property type="match status" value="1"/>
</dbReference>
<keyword evidence="2" id="KW-1133">Transmembrane helix</keyword>
<evidence type="ECO:0000256" key="2">
    <source>
        <dbReference type="SAM" id="Phobius"/>
    </source>
</evidence>
<dbReference type="eggNOG" id="COG4968">
    <property type="taxonomic scope" value="Bacteria"/>
</dbReference>
<dbReference type="EMBL" id="ABCK01000013">
    <property type="protein sequence ID" value="EDM26803.1"/>
    <property type="molecule type" value="Genomic_DNA"/>
</dbReference>
<keyword evidence="2" id="KW-0472">Membrane</keyword>
<accession>A6DN55</accession>
<protein>
    <recommendedName>
        <fullName evidence="3">DUF1559 domain-containing protein</fullName>
    </recommendedName>
</protein>
<feature type="domain" description="DUF1559" evidence="3">
    <location>
        <begin position="39"/>
        <end position="163"/>
    </location>
</feature>
<evidence type="ECO:0000256" key="1">
    <source>
        <dbReference type="ARBA" id="ARBA00022481"/>
    </source>
</evidence>
<proteinExistence type="predicted"/>
<comment type="caution">
    <text evidence="4">The sequence shown here is derived from an EMBL/GenBank/DDBJ whole genome shotgun (WGS) entry which is preliminary data.</text>
</comment>
<dbReference type="STRING" id="313628.LNTAR_06144"/>
<organism evidence="4 5">
    <name type="scientific">Lentisphaera araneosa HTCC2155</name>
    <dbReference type="NCBI Taxonomy" id="313628"/>
    <lineage>
        <taxon>Bacteria</taxon>
        <taxon>Pseudomonadati</taxon>
        <taxon>Lentisphaerota</taxon>
        <taxon>Lentisphaeria</taxon>
        <taxon>Lentisphaerales</taxon>
        <taxon>Lentisphaeraceae</taxon>
        <taxon>Lentisphaera</taxon>
    </lineage>
</organism>
<dbReference type="PANTHER" id="PTHR30093">
    <property type="entry name" value="GENERAL SECRETION PATHWAY PROTEIN G"/>
    <property type="match status" value="1"/>
</dbReference>
<keyword evidence="5" id="KW-1185">Reference proteome</keyword>
<evidence type="ECO:0000313" key="4">
    <source>
        <dbReference type="EMBL" id="EDM26803.1"/>
    </source>
</evidence>
<dbReference type="GO" id="GO:0015627">
    <property type="term" value="C:type II protein secretion system complex"/>
    <property type="evidence" value="ECO:0007669"/>
    <property type="project" value="InterPro"/>
</dbReference>
<keyword evidence="1" id="KW-0488">Methylation</keyword>
<dbReference type="Gene3D" id="3.30.700.10">
    <property type="entry name" value="Glycoprotein, Type 4 Pilin"/>
    <property type="match status" value="1"/>
</dbReference>
<evidence type="ECO:0000313" key="5">
    <source>
        <dbReference type="Proteomes" id="UP000004947"/>
    </source>
</evidence>
<dbReference type="AlphaFoldDB" id="A6DN55"/>
<dbReference type="Pfam" id="PF07963">
    <property type="entry name" value="N_methyl"/>
    <property type="match status" value="1"/>
</dbReference>
<dbReference type="RefSeq" id="WP_007279298.1">
    <property type="nucleotide sequence ID" value="NZ_ABCK01000013.1"/>
</dbReference>
<dbReference type="InterPro" id="IPR000983">
    <property type="entry name" value="Bac_GSPG_pilin"/>
</dbReference>